<dbReference type="Pfam" id="PF20062">
    <property type="entry name" value="DUF6461"/>
    <property type="match status" value="1"/>
</dbReference>
<evidence type="ECO:0000313" key="1">
    <source>
        <dbReference type="EMBL" id="KOG46754.1"/>
    </source>
</evidence>
<dbReference type="InterPro" id="IPR045592">
    <property type="entry name" value="DUF6461"/>
</dbReference>
<dbReference type="AlphaFoldDB" id="A0A0L8M8X9"/>
<dbReference type="EMBL" id="LGUV01000346">
    <property type="protein sequence ID" value="KOG46754.1"/>
    <property type="molecule type" value="Genomic_DNA"/>
</dbReference>
<comment type="caution">
    <text evidence="1">The sequence shown here is derived from an EMBL/GenBank/DDBJ whole genome shotgun (WGS) entry which is preliminary data.</text>
</comment>
<proteinExistence type="predicted"/>
<evidence type="ECO:0000313" key="2">
    <source>
        <dbReference type="Proteomes" id="UP000037084"/>
    </source>
</evidence>
<organism evidence="1 2">
    <name type="scientific">Streptomyces virginiae</name>
    <name type="common">Streptomyces cinnamonensis</name>
    <dbReference type="NCBI Taxonomy" id="1961"/>
    <lineage>
        <taxon>Bacteria</taxon>
        <taxon>Bacillati</taxon>
        <taxon>Actinomycetota</taxon>
        <taxon>Actinomycetes</taxon>
        <taxon>Kitasatosporales</taxon>
        <taxon>Streptomycetaceae</taxon>
        <taxon>Streptomyces</taxon>
    </lineage>
</organism>
<gene>
    <name evidence="1" type="ORF">ADK75_25740</name>
</gene>
<sequence length="241" mass="26159">MVRAMTTVRAQGPLRALSEVAAMMTAMTDGMTWLAAPQSITFGGYRVVLARGLSPEELTERLAATLLYEAEHMTVAIGEHTTDSLLELMANTYGDPLDGIALRLGRAGDWTYAVTYGGWPGEFGPLAPVSRDGAHVCLLEYEEENGKPVPPQFEYFRDGRLVSSCNLYLDASWGYQGVEGDPATAARLQEWFTAAGLPDLEGDEREVHRTALRIVEEFLGLSLPKDPVVSGTLPAVLLEPA</sequence>
<dbReference type="Proteomes" id="UP000037084">
    <property type="component" value="Unassembled WGS sequence"/>
</dbReference>
<accession>A0A0L8M8X9</accession>
<reference evidence="2" key="1">
    <citation type="submission" date="2015-07" db="EMBL/GenBank/DDBJ databases">
        <authorList>
            <consortium name="Consortium for Microbial Forensics and Genomics (microFORGE)"/>
            <person name="Knight B.M."/>
            <person name="Roberts D.P."/>
            <person name="Lin D."/>
            <person name="Hari K."/>
            <person name="Fletcher J."/>
            <person name="Melcher U."/>
            <person name="Blagden T."/>
            <person name="Winegar R.A."/>
        </authorList>
    </citation>
    <scope>NUCLEOTIDE SEQUENCE [LARGE SCALE GENOMIC DNA]</scope>
    <source>
        <strain evidence="2">NRRL B-1447</strain>
    </source>
</reference>
<protein>
    <submittedName>
        <fullName evidence="1">Uncharacterized protein</fullName>
    </submittedName>
</protein>
<name>A0A0L8M8X9_STRVG</name>
<dbReference type="PATRIC" id="fig|1961.12.peg.5760"/>